<dbReference type="AlphaFoldDB" id="A0A9W9J797"/>
<dbReference type="RefSeq" id="XP_058303461.1">
    <property type="nucleotide sequence ID" value="XM_058456562.1"/>
</dbReference>
<protein>
    <submittedName>
        <fullName evidence="1">Uncharacterized protein</fullName>
    </submittedName>
</protein>
<evidence type="ECO:0000313" key="1">
    <source>
        <dbReference type="EMBL" id="KAJ5190521.1"/>
    </source>
</evidence>
<dbReference type="GeneID" id="83183863"/>
<gene>
    <name evidence="1" type="ORF">N7498_009506</name>
</gene>
<proteinExistence type="predicted"/>
<sequence>MAQELSLPQWLQNETALAAVTDVGFLLDQTIESTIQDSSDDYYFDIYTGYSSDLKFALMKIGLLSRHRRLTESDSFQSDGEDTNGHSSPVKNLEIGIRNMIRRDHESGLKFPSHHLLDTDTIDEFRTYLHSALKYKGA</sequence>
<reference evidence="1" key="1">
    <citation type="submission" date="2022-12" db="EMBL/GenBank/DDBJ databases">
        <authorList>
            <person name="Petersen C."/>
        </authorList>
    </citation>
    <scope>NUCLEOTIDE SEQUENCE</scope>
    <source>
        <strain evidence="1">IBT 15544</strain>
    </source>
</reference>
<comment type="caution">
    <text evidence="1">The sequence shown here is derived from an EMBL/GenBank/DDBJ whole genome shotgun (WGS) entry which is preliminary data.</text>
</comment>
<keyword evidence="2" id="KW-1185">Reference proteome</keyword>
<evidence type="ECO:0000313" key="2">
    <source>
        <dbReference type="Proteomes" id="UP001150904"/>
    </source>
</evidence>
<name>A0A9W9J797_9EURO</name>
<organism evidence="1 2">
    <name type="scientific">Penicillium cinerascens</name>
    <dbReference type="NCBI Taxonomy" id="70096"/>
    <lineage>
        <taxon>Eukaryota</taxon>
        <taxon>Fungi</taxon>
        <taxon>Dikarya</taxon>
        <taxon>Ascomycota</taxon>
        <taxon>Pezizomycotina</taxon>
        <taxon>Eurotiomycetes</taxon>
        <taxon>Eurotiomycetidae</taxon>
        <taxon>Eurotiales</taxon>
        <taxon>Aspergillaceae</taxon>
        <taxon>Penicillium</taxon>
    </lineage>
</organism>
<accession>A0A9W9J797</accession>
<dbReference type="OrthoDB" id="288726at2759"/>
<reference evidence="1" key="2">
    <citation type="journal article" date="2023" name="IMA Fungus">
        <title>Comparative genomic study of the Penicillium genus elucidates a diverse pangenome and 15 lateral gene transfer events.</title>
        <authorList>
            <person name="Petersen C."/>
            <person name="Sorensen T."/>
            <person name="Nielsen M.R."/>
            <person name="Sondergaard T.E."/>
            <person name="Sorensen J.L."/>
            <person name="Fitzpatrick D.A."/>
            <person name="Frisvad J.C."/>
            <person name="Nielsen K.L."/>
        </authorList>
    </citation>
    <scope>NUCLEOTIDE SEQUENCE</scope>
    <source>
        <strain evidence="1">IBT 15544</strain>
    </source>
</reference>
<dbReference type="EMBL" id="JAPQKR010000016">
    <property type="protein sequence ID" value="KAJ5190521.1"/>
    <property type="molecule type" value="Genomic_DNA"/>
</dbReference>
<dbReference type="Proteomes" id="UP001150904">
    <property type="component" value="Unassembled WGS sequence"/>
</dbReference>